<accession>A0A1B6FXY0</accession>
<gene>
    <name evidence="2" type="ORF">g.45228</name>
</gene>
<proteinExistence type="predicted"/>
<reference evidence="2" key="1">
    <citation type="submission" date="2015-11" db="EMBL/GenBank/DDBJ databases">
        <title>De novo transcriptome assembly of four potential Pierce s Disease insect vectors from Arizona vineyards.</title>
        <authorList>
            <person name="Tassone E.E."/>
        </authorList>
    </citation>
    <scope>NUCLEOTIDE SEQUENCE</scope>
</reference>
<name>A0A1B6FXY0_9HEMI</name>
<dbReference type="EMBL" id="GECZ01014856">
    <property type="protein sequence ID" value="JAS54913.1"/>
    <property type="molecule type" value="Transcribed_RNA"/>
</dbReference>
<sequence length="139" mass="15544">ELRLMVRETFREFCTVHNNNNVNSDVHSLSTNHFKDEAQNVSQLLQSIGKQNEMANDAIIELQRPNHRVFNNHVPDDAAFSDDDLETDAVSGSLNGRVDAADNNGLELIEISDNDDDNSDNESKKGSNNNNNNDDDDDD</sequence>
<feature type="compositionally biased region" description="Acidic residues" evidence="1">
    <location>
        <begin position="110"/>
        <end position="120"/>
    </location>
</feature>
<feature type="non-terminal residue" evidence="2">
    <location>
        <position position="1"/>
    </location>
</feature>
<organism evidence="2">
    <name type="scientific">Cuerna arida</name>
    <dbReference type="NCBI Taxonomy" id="1464854"/>
    <lineage>
        <taxon>Eukaryota</taxon>
        <taxon>Metazoa</taxon>
        <taxon>Ecdysozoa</taxon>
        <taxon>Arthropoda</taxon>
        <taxon>Hexapoda</taxon>
        <taxon>Insecta</taxon>
        <taxon>Pterygota</taxon>
        <taxon>Neoptera</taxon>
        <taxon>Paraneoptera</taxon>
        <taxon>Hemiptera</taxon>
        <taxon>Auchenorrhyncha</taxon>
        <taxon>Membracoidea</taxon>
        <taxon>Cicadellidae</taxon>
        <taxon>Cicadellinae</taxon>
        <taxon>Proconiini</taxon>
        <taxon>Cuerna</taxon>
    </lineage>
</organism>
<evidence type="ECO:0000313" key="2">
    <source>
        <dbReference type="EMBL" id="JAS54913.1"/>
    </source>
</evidence>
<feature type="region of interest" description="Disordered" evidence="1">
    <location>
        <begin position="91"/>
        <end position="139"/>
    </location>
</feature>
<dbReference type="AlphaFoldDB" id="A0A1B6FXY0"/>
<feature type="non-terminal residue" evidence="2">
    <location>
        <position position="139"/>
    </location>
</feature>
<evidence type="ECO:0000256" key="1">
    <source>
        <dbReference type="SAM" id="MobiDB-lite"/>
    </source>
</evidence>
<protein>
    <submittedName>
        <fullName evidence="2">Uncharacterized protein</fullName>
    </submittedName>
</protein>